<gene>
    <name evidence="2" type="ORF">RRH01S_12_00960</name>
</gene>
<organism evidence="2 3">
    <name type="scientific">Rhizobium rhizogenes NBRC 13257</name>
    <dbReference type="NCBI Taxonomy" id="1220581"/>
    <lineage>
        <taxon>Bacteria</taxon>
        <taxon>Pseudomonadati</taxon>
        <taxon>Pseudomonadota</taxon>
        <taxon>Alphaproteobacteria</taxon>
        <taxon>Hyphomicrobiales</taxon>
        <taxon>Rhizobiaceae</taxon>
        <taxon>Rhizobium/Agrobacterium group</taxon>
        <taxon>Rhizobium</taxon>
    </lineage>
</organism>
<dbReference type="InterPro" id="IPR017946">
    <property type="entry name" value="PLC-like_Pdiesterase_TIM-brl"/>
</dbReference>
<dbReference type="GO" id="GO:0006629">
    <property type="term" value="P:lipid metabolic process"/>
    <property type="evidence" value="ECO:0007669"/>
    <property type="project" value="InterPro"/>
</dbReference>
<dbReference type="GO" id="GO:0008081">
    <property type="term" value="F:phosphoric diester hydrolase activity"/>
    <property type="evidence" value="ECO:0007669"/>
    <property type="project" value="InterPro"/>
</dbReference>
<protein>
    <recommendedName>
        <fullName evidence="1">GP-PDE domain-containing protein</fullName>
    </recommendedName>
</protein>
<accession>A0AA87QC48</accession>
<dbReference type="Pfam" id="PF03009">
    <property type="entry name" value="GDPD"/>
    <property type="match status" value="1"/>
</dbReference>
<name>A0AA87QC48_RHIRH</name>
<feature type="domain" description="GP-PDE" evidence="1">
    <location>
        <begin position="68"/>
        <end position="183"/>
    </location>
</feature>
<reference evidence="2 3" key="1">
    <citation type="submission" date="2014-05" db="EMBL/GenBank/DDBJ databases">
        <title>Whole genome shotgun sequence of Rhizobium rhizogenes NBRC 13257.</title>
        <authorList>
            <person name="Katano-Makiyama Y."/>
            <person name="Hosoyama A."/>
            <person name="Hashimoto M."/>
            <person name="Hosoyama Y."/>
            <person name="Noguchi M."/>
            <person name="Tsuchikane K."/>
            <person name="Kimura A."/>
            <person name="Ohji S."/>
            <person name="Ichikawa N."/>
            <person name="Yamazoe A."/>
            <person name="Fujita N."/>
        </authorList>
    </citation>
    <scope>NUCLEOTIDE SEQUENCE [LARGE SCALE GENOMIC DNA]</scope>
    <source>
        <strain evidence="2 3">NBRC 13257</strain>
    </source>
</reference>
<sequence>METNNDPSSCKVLCQRQAILNYGKVWPSWEIHWDLPPDVTSEQVLAQHSVPNLLNKLKEDLPLQVFEHRGMYNWGEDVQECTETSLLTALGEAGKRNLSELDAALTSDNVPAVFHEFNPWRVTTLPDRLVRDLHSSQIRNATVIIRDVELGKHSHTYTVTKDVVPFVEPLLDKVFKVNPNATIFLDGREFEAHIIAAWLSHRPRYHQRVILLFYSFRYGGGEAFVDAVQQEKPALNWRETVAVTPVLFPEELPKLASQIGLGDLNEDDLYLGGRSWIYSMLSQKMRIVAVQIMMARVTFSQMKGSENLAVIRAFNADHAAVRLAHYVKNDPDVRAMCPYLKLSTGTRAYVFSSNMADGKRAYFGIDFISSRERQWETDQRKWIRRGYATPGNAAEIADWVISDRSEDDMAIWQWRRHGVERKVDFRCPHLDAGEV</sequence>
<dbReference type="AlphaFoldDB" id="A0AA87QC48"/>
<dbReference type="Gene3D" id="3.20.20.190">
    <property type="entry name" value="Phosphatidylinositol (PI) phosphodiesterase"/>
    <property type="match status" value="1"/>
</dbReference>
<evidence type="ECO:0000259" key="1">
    <source>
        <dbReference type="Pfam" id="PF03009"/>
    </source>
</evidence>
<dbReference type="Proteomes" id="UP000026941">
    <property type="component" value="Unassembled WGS sequence"/>
</dbReference>
<dbReference type="InterPro" id="IPR030395">
    <property type="entry name" value="GP_PDE_dom"/>
</dbReference>
<evidence type="ECO:0000313" key="3">
    <source>
        <dbReference type="Proteomes" id="UP000026941"/>
    </source>
</evidence>
<comment type="caution">
    <text evidence="2">The sequence shown here is derived from an EMBL/GenBank/DDBJ whole genome shotgun (WGS) entry which is preliminary data.</text>
</comment>
<evidence type="ECO:0000313" key="2">
    <source>
        <dbReference type="EMBL" id="GAJ95539.1"/>
    </source>
</evidence>
<dbReference type="EMBL" id="BAYX01000012">
    <property type="protein sequence ID" value="GAJ95539.1"/>
    <property type="molecule type" value="Genomic_DNA"/>
</dbReference>
<proteinExistence type="predicted"/>
<dbReference type="SUPFAM" id="SSF51695">
    <property type="entry name" value="PLC-like phosphodiesterases"/>
    <property type="match status" value="1"/>
</dbReference>